<name>A0AAW0ECX7_9AGAR</name>
<dbReference type="EMBL" id="JAWWNJ010000001">
    <property type="protein sequence ID" value="KAK7063502.1"/>
    <property type="molecule type" value="Genomic_DNA"/>
</dbReference>
<feature type="domain" description="Prolyl 4-hydroxylase alpha subunit Fe(2+) 2OG dioxygenase" evidence="2">
    <location>
        <begin position="150"/>
        <end position="234"/>
    </location>
</feature>
<comment type="caution">
    <text evidence="3">The sequence shown here is derived from an EMBL/GenBank/DDBJ whole genome shotgun (WGS) entry which is preliminary data.</text>
</comment>
<feature type="compositionally biased region" description="Acidic residues" evidence="1">
    <location>
        <begin position="8"/>
        <end position="21"/>
    </location>
</feature>
<dbReference type="Proteomes" id="UP001362999">
    <property type="component" value="Unassembled WGS sequence"/>
</dbReference>
<protein>
    <submittedName>
        <fullName evidence="3">ARM repeat-containing protein</fullName>
    </submittedName>
</protein>
<dbReference type="PANTHER" id="PTHR33099:SF7">
    <property type="entry name" value="MYND-TYPE DOMAIN-CONTAINING PROTEIN"/>
    <property type="match status" value="1"/>
</dbReference>
<evidence type="ECO:0000256" key="1">
    <source>
        <dbReference type="SAM" id="MobiDB-lite"/>
    </source>
</evidence>
<dbReference type="PANTHER" id="PTHR33099">
    <property type="entry name" value="FE2OG DIOXYGENASE DOMAIN-CONTAINING PROTEIN"/>
    <property type="match status" value="1"/>
</dbReference>
<dbReference type="InterPro" id="IPR044862">
    <property type="entry name" value="Pro_4_hyd_alph_FE2OG_OXY"/>
</dbReference>
<accession>A0AAW0ECX7</accession>
<sequence length="433" mass="47908">MENPTDIVELEEDEENSSEEEFVDGELREDLDAALSADFAFTGKYAHSAVLDNVPLPGLSVDGLGPIGLPLSPRDAESLRSHAKQAPFGHGDKTVVDTAVRHTWEVAAGAVKFSNPAWNKFVAETVVKEAVQALGVSYSPAIAPRCDLYKLLLYETESHFSPHQDTEKEPGMFATIIIILPSEYTGGQVRVSHGAKNTTFDTAPFSAVGFTLLTWYTDVKHEVKPITSGFRLALSYKLIHTARNTLPPSIPDSDAAIQNLTTVLRNWDEQRYGDEVDQVAYILDHEYSSKSLKRTSLKGIDAHLVAVLVRICKKESLNLKFHLACIKHTLSGTPSMDEPASNWMYGKAGKRRFSDSGFALEEYYDGDTEIVHLANLDGTPAKKSITIEEEDLMPKTEFQELDPDYTEYAGYMGNEPGDTSYLYYRSVLLISVA</sequence>
<keyword evidence="4" id="KW-1185">Reference proteome</keyword>
<dbReference type="AlphaFoldDB" id="A0AAW0ECX7"/>
<dbReference type="Gene3D" id="2.60.120.620">
    <property type="entry name" value="q2cbj1_9rhob like domain"/>
    <property type="match status" value="1"/>
</dbReference>
<proteinExistence type="predicted"/>
<organism evidence="3 4">
    <name type="scientific">Favolaschia claudopus</name>
    <dbReference type="NCBI Taxonomy" id="2862362"/>
    <lineage>
        <taxon>Eukaryota</taxon>
        <taxon>Fungi</taxon>
        <taxon>Dikarya</taxon>
        <taxon>Basidiomycota</taxon>
        <taxon>Agaricomycotina</taxon>
        <taxon>Agaricomycetes</taxon>
        <taxon>Agaricomycetidae</taxon>
        <taxon>Agaricales</taxon>
        <taxon>Marasmiineae</taxon>
        <taxon>Mycenaceae</taxon>
        <taxon>Favolaschia</taxon>
    </lineage>
</organism>
<dbReference type="Pfam" id="PF13640">
    <property type="entry name" value="2OG-FeII_Oxy_3"/>
    <property type="match status" value="1"/>
</dbReference>
<feature type="region of interest" description="Disordered" evidence="1">
    <location>
        <begin position="1"/>
        <end position="21"/>
    </location>
</feature>
<evidence type="ECO:0000313" key="3">
    <source>
        <dbReference type="EMBL" id="KAK7063502.1"/>
    </source>
</evidence>
<reference evidence="3 4" key="1">
    <citation type="journal article" date="2024" name="J Genomics">
        <title>Draft genome sequencing and assembly of Favolaschia claudopus CIRM-BRFM 2984 isolated from oak limbs.</title>
        <authorList>
            <person name="Navarro D."/>
            <person name="Drula E."/>
            <person name="Chaduli D."/>
            <person name="Cazenave R."/>
            <person name="Ahrendt S."/>
            <person name="Wang J."/>
            <person name="Lipzen A."/>
            <person name="Daum C."/>
            <person name="Barry K."/>
            <person name="Grigoriev I.V."/>
            <person name="Favel A."/>
            <person name="Rosso M.N."/>
            <person name="Martin F."/>
        </authorList>
    </citation>
    <scope>NUCLEOTIDE SEQUENCE [LARGE SCALE GENOMIC DNA]</scope>
    <source>
        <strain evidence="3 4">CIRM-BRFM 2984</strain>
    </source>
</reference>
<evidence type="ECO:0000259" key="2">
    <source>
        <dbReference type="Pfam" id="PF13640"/>
    </source>
</evidence>
<evidence type="ECO:0000313" key="4">
    <source>
        <dbReference type="Proteomes" id="UP001362999"/>
    </source>
</evidence>
<gene>
    <name evidence="3" type="ORF">R3P38DRAFT_2818759</name>
</gene>